<evidence type="ECO:0000313" key="14">
    <source>
        <dbReference type="Proteomes" id="UP000799438"/>
    </source>
</evidence>
<dbReference type="InterPro" id="IPR000629">
    <property type="entry name" value="RNA-helicase_DEAD-box_CS"/>
</dbReference>
<dbReference type="Pfam" id="PF00271">
    <property type="entry name" value="Helicase_C"/>
    <property type="match status" value="1"/>
</dbReference>
<evidence type="ECO:0000259" key="11">
    <source>
        <dbReference type="PROSITE" id="PS51194"/>
    </source>
</evidence>
<proteinExistence type="inferred from homology"/>
<accession>A0A6A6BS73</accession>
<gene>
    <name evidence="13" type="ORF">K452DRAFT_324292</name>
</gene>
<dbReference type="AlphaFoldDB" id="A0A6A6BS73"/>
<dbReference type="PROSITE" id="PS51192">
    <property type="entry name" value="HELICASE_ATP_BIND_1"/>
    <property type="match status" value="1"/>
</dbReference>
<evidence type="ECO:0000259" key="10">
    <source>
        <dbReference type="PROSITE" id="PS51192"/>
    </source>
</evidence>
<dbReference type="RefSeq" id="XP_033402032.1">
    <property type="nucleotide sequence ID" value="XM_033544697.1"/>
</dbReference>
<evidence type="ECO:0000256" key="2">
    <source>
        <dbReference type="ARBA" id="ARBA00022741"/>
    </source>
</evidence>
<dbReference type="SUPFAM" id="SSF52540">
    <property type="entry name" value="P-loop containing nucleoside triphosphate hydrolases"/>
    <property type="match status" value="1"/>
</dbReference>
<dbReference type="PROSITE" id="PS00039">
    <property type="entry name" value="DEAD_ATP_HELICASE"/>
    <property type="match status" value="1"/>
</dbReference>
<dbReference type="GeneID" id="54302193"/>
<protein>
    <recommendedName>
        <fullName evidence="1">RNA helicase</fullName>
        <ecNumber evidence="1">3.6.4.13</ecNumber>
    </recommendedName>
</protein>
<dbReference type="InterPro" id="IPR014014">
    <property type="entry name" value="RNA_helicase_DEAD_Q_motif"/>
</dbReference>
<evidence type="ECO:0000256" key="6">
    <source>
        <dbReference type="ARBA" id="ARBA00047984"/>
    </source>
</evidence>
<keyword evidence="5 8" id="KW-0067">ATP-binding</keyword>
<evidence type="ECO:0000256" key="8">
    <source>
        <dbReference type="RuleBase" id="RU000492"/>
    </source>
</evidence>
<dbReference type="FunFam" id="3.40.50.300:FF:000008">
    <property type="entry name" value="ATP-dependent RNA helicase RhlB"/>
    <property type="match status" value="1"/>
</dbReference>
<feature type="domain" description="Helicase ATP-binding" evidence="10">
    <location>
        <begin position="154"/>
        <end position="350"/>
    </location>
</feature>
<dbReference type="Pfam" id="PF00270">
    <property type="entry name" value="DEAD"/>
    <property type="match status" value="1"/>
</dbReference>
<dbReference type="PANTHER" id="PTHR47958">
    <property type="entry name" value="ATP-DEPENDENT RNA HELICASE DBP3"/>
    <property type="match status" value="1"/>
</dbReference>
<comment type="similarity">
    <text evidence="8">Belongs to the DEAD box helicase family.</text>
</comment>
<feature type="domain" description="DEAD-box RNA helicase Q" evidence="12">
    <location>
        <begin position="122"/>
        <end position="151"/>
    </location>
</feature>
<evidence type="ECO:0000256" key="5">
    <source>
        <dbReference type="ARBA" id="ARBA00022840"/>
    </source>
</evidence>
<dbReference type="SMART" id="SM00487">
    <property type="entry name" value="DEXDc"/>
    <property type="match status" value="1"/>
</dbReference>
<evidence type="ECO:0000256" key="1">
    <source>
        <dbReference type="ARBA" id="ARBA00012552"/>
    </source>
</evidence>
<dbReference type="CDD" id="cd18787">
    <property type="entry name" value="SF2_C_DEAD"/>
    <property type="match status" value="1"/>
</dbReference>
<dbReference type="EMBL" id="ML995476">
    <property type="protein sequence ID" value="KAF2146323.1"/>
    <property type="molecule type" value="Genomic_DNA"/>
</dbReference>
<keyword evidence="2 8" id="KW-0547">Nucleotide-binding</keyword>
<reference evidence="13" key="1">
    <citation type="journal article" date="2020" name="Stud. Mycol.">
        <title>101 Dothideomycetes genomes: a test case for predicting lifestyles and emergence of pathogens.</title>
        <authorList>
            <person name="Haridas S."/>
            <person name="Albert R."/>
            <person name="Binder M."/>
            <person name="Bloem J."/>
            <person name="Labutti K."/>
            <person name="Salamov A."/>
            <person name="Andreopoulos B."/>
            <person name="Baker S."/>
            <person name="Barry K."/>
            <person name="Bills G."/>
            <person name="Bluhm B."/>
            <person name="Cannon C."/>
            <person name="Castanera R."/>
            <person name="Culley D."/>
            <person name="Daum C."/>
            <person name="Ezra D."/>
            <person name="Gonzalez J."/>
            <person name="Henrissat B."/>
            <person name="Kuo A."/>
            <person name="Liang C."/>
            <person name="Lipzen A."/>
            <person name="Lutzoni F."/>
            <person name="Magnuson J."/>
            <person name="Mondo S."/>
            <person name="Nolan M."/>
            <person name="Ohm R."/>
            <person name="Pangilinan J."/>
            <person name="Park H.-J."/>
            <person name="Ramirez L."/>
            <person name="Alfaro M."/>
            <person name="Sun H."/>
            <person name="Tritt A."/>
            <person name="Yoshinaga Y."/>
            <person name="Zwiers L.-H."/>
            <person name="Turgeon B."/>
            <person name="Goodwin S."/>
            <person name="Spatafora J."/>
            <person name="Crous P."/>
            <person name="Grigoriev I."/>
        </authorList>
    </citation>
    <scope>NUCLEOTIDE SEQUENCE</scope>
    <source>
        <strain evidence="13">CBS 121167</strain>
    </source>
</reference>
<feature type="compositionally biased region" description="Low complexity" evidence="9">
    <location>
        <begin position="1"/>
        <end position="15"/>
    </location>
</feature>
<dbReference type="PROSITE" id="PS51194">
    <property type="entry name" value="HELICASE_CTER"/>
    <property type="match status" value="1"/>
</dbReference>
<feature type="region of interest" description="Disordered" evidence="9">
    <location>
        <begin position="1"/>
        <end position="20"/>
    </location>
</feature>
<feature type="short sequence motif" description="Q motif" evidence="7">
    <location>
        <begin position="122"/>
        <end position="151"/>
    </location>
</feature>
<dbReference type="PROSITE" id="PS51195">
    <property type="entry name" value="Q_MOTIF"/>
    <property type="match status" value="1"/>
</dbReference>
<dbReference type="GO" id="GO:0003676">
    <property type="term" value="F:nucleic acid binding"/>
    <property type="evidence" value="ECO:0007669"/>
    <property type="project" value="InterPro"/>
</dbReference>
<dbReference type="InterPro" id="IPR027417">
    <property type="entry name" value="P-loop_NTPase"/>
</dbReference>
<dbReference type="SMART" id="SM00490">
    <property type="entry name" value="HELICc"/>
    <property type="match status" value="1"/>
</dbReference>
<dbReference type="GO" id="GO:0005524">
    <property type="term" value="F:ATP binding"/>
    <property type="evidence" value="ECO:0007669"/>
    <property type="project" value="UniProtKB-KW"/>
</dbReference>
<dbReference type="Gene3D" id="3.40.50.300">
    <property type="entry name" value="P-loop containing nucleotide triphosphate hydrolases"/>
    <property type="match status" value="2"/>
</dbReference>
<dbReference type="GO" id="GO:0016787">
    <property type="term" value="F:hydrolase activity"/>
    <property type="evidence" value="ECO:0007669"/>
    <property type="project" value="UniProtKB-KW"/>
</dbReference>
<feature type="domain" description="Helicase C-terminal" evidence="11">
    <location>
        <begin position="378"/>
        <end position="526"/>
    </location>
</feature>
<name>A0A6A6BS73_9PEZI</name>
<dbReference type="InterPro" id="IPR011545">
    <property type="entry name" value="DEAD/DEAH_box_helicase_dom"/>
</dbReference>
<evidence type="ECO:0000256" key="3">
    <source>
        <dbReference type="ARBA" id="ARBA00022801"/>
    </source>
</evidence>
<dbReference type="OrthoDB" id="196131at2759"/>
<evidence type="ECO:0000256" key="7">
    <source>
        <dbReference type="PROSITE-ProRule" id="PRU00552"/>
    </source>
</evidence>
<feature type="compositionally biased region" description="Acidic residues" evidence="9">
    <location>
        <begin position="531"/>
        <end position="545"/>
    </location>
</feature>
<feature type="compositionally biased region" description="Basic and acidic residues" evidence="9">
    <location>
        <begin position="566"/>
        <end position="579"/>
    </location>
</feature>
<dbReference type="Proteomes" id="UP000799438">
    <property type="component" value="Unassembled WGS sequence"/>
</dbReference>
<keyword evidence="3 8" id="KW-0378">Hydrolase</keyword>
<dbReference type="InterPro" id="IPR014001">
    <property type="entry name" value="Helicase_ATP-bd"/>
</dbReference>
<dbReference type="EC" id="3.6.4.13" evidence="1"/>
<evidence type="ECO:0000256" key="4">
    <source>
        <dbReference type="ARBA" id="ARBA00022806"/>
    </source>
</evidence>
<keyword evidence="4 8" id="KW-0347">Helicase</keyword>
<comment type="catalytic activity">
    <reaction evidence="6">
        <text>ATP + H2O = ADP + phosphate + H(+)</text>
        <dbReference type="Rhea" id="RHEA:13065"/>
        <dbReference type="ChEBI" id="CHEBI:15377"/>
        <dbReference type="ChEBI" id="CHEBI:15378"/>
        <dbReference type="ChEBI" id="CHEBI:30616"/>
        <dbReference type="ChEBI" id="CHEBI:43474"/>
        <dbReference type="ChEBI" id="CHEBI:456216"/>
        <dbReference type="EC" id="3.6.4.13"/>
    </reaction>
</comment>
<evidence type="ECO:0000313" key="13">
    <source>
        <dbReference type="EMBL" id="KAF2146323.1"/>
    </source>
</evidence>
<evidence type="ECO:0000259" key="12">
    <source>
        <dbReference type="PROSITE" id="PS51195"/>
    </source>
</evidence>
<organism evidence="13 14">
    <name type="scientific">Aplosporella prunicola CBS 121167</name>
    <dbReference type="NCBI Taxonomy" id="1176127"/>
    <lineage>
        <taxon>Eukaryota</taxon>
        <taxon>Fungi</taxon>
        <taxon>Dikarya</taxon>
        <taxon>Ascomycota</taxon>
        <taxon>Pezizomycotina</taxon>
        <taxon>Dothideomycetes</taxon>
        <taxon>Dothideomycetes incertae sedis</taxon>
        <taxon>Botryosphaeriales</taxon>
        <taxon>Aplosporellaceae</taxon>
        <taxon>Aplosporella</taxon>
    </lineage>
</organism>
<evidence type="ECO:0000256" key="9">
    <source>
        <dbReference type="SAM" id="MobiDB-lite"/>
    </source>
</evidence>
<sequence length="586" mass="64808">MASAIEEPAKEVAPPVEREGAAERAKAHGFVATSAFDYAAYNATTLEAREALVNEGNYLEPSWAASAARYEWDDEFGEVGPPNEELEKELFRHENVMRRGNAFNELEYEVFSEGPTKIAPIRFFQDAGLHPTMLDNVSRLCNYENTTPIQAYTIPAVLLGHDVIAIAQTGSGKTAAYLVPILSRLMGKAKKLAAPRPNPATYNPATDRVRAEPLVLIVCPTRELAAQIFDEARRLAYRSMLRPCVIYGGGPVAAQREELGKGCDVLIATPGRLLDFMEKPHILSLSRVKYTVIDEADELLEADWEDDMKRIMSGGDINEDADHAYLMLSATFPKAARALARDYMAEEHVRIRVGRAGSSHGNITQRIVWTDDFNKDRALYDLLFSMPPARTIIFVNSKRKADLIDDYLYNLQLPCTSIHSDRTQREREDALRAFRNATCPILVATGVFARGLDVFNVMHVINYDLPSGMHGGIREYVHRIGRTGRIGNNGLATSFYNERNEDIAEDLVKVLMERKQEVPDFLESFAPPEGEPLEFDDDTDAEEEAAAAAAAAENADDAGGFQADEGGFKADEGGFKTDEGSSGATW</sequence>
<dbReference type="InterPro" id="IPR001650">
    <property type="entry name" value="Helicase_C-like"/>
</dbReference>
<keyword evidence="14" id="KW-1185">Reference proteome</keyword>
<dbReference type="GO" id="GO:0003724">
    <property type="term" value="F:RNA helicase activity"/>
    <property type="evidence" value="ECO:0007669"/>
    <property type="project" value="UniProtKB-EC"/>
</dbReference>
<feature type="region of interest" description="Disordered" evidence="9">
    <location>
        <begin position="521"/>
        <end position="586"/>
    </location>
</feature>